<name>A0AA36D3W3_9BILA</name>
<evidence type="ECO:0000313" key="2">
    <source>
        <dbReference type="Proteomes" id="UP001177023"/>
    </source>
</evidence>
<reference evidence="1" key="1">
    <citation type="submission" date="2023-06" db="EMBL/GenBank/DDBJ databases">
        <authorList>
            <person name="Delattre M."/>
        </authorList>
    </citation>
    <scope>NUCLEOTIDE SEQUENCE</scope>
    <source>
        <strain evidence="1">AF72</strain>
    </source>
</reference>
<sequence>MVKTATSVAKRGKGRPGQMTDNLCSKCPEKGRQRVTNKHGALLCHACLTAYWKASENYNRRGTCNGKNCTKLKPCAICSFNSKWAPLGLLPLDTSKETFDKEA</sequence>
<dbReference type="Proteomes" id="UP001177023">
    <property type="component" value="Unassembled WGS sequence"/>
</dbReference>
<organism evidence="1 2">
    <name type="scientific">Mesorhabditis spiculigera</name>
    <dbReference type="NCBI Taxonomy" id="96644"/>
    <lineage>
        <taxon>Eukaryota</taxon>
        <taxon>Metazoa</taxon>
        <taxon>Ecdysozoa</taxon>
        <taxon>Nematoda</taxon>
        <taxon>Chromadorea</taxon>
        <taxon>Rhabditida</taxon>
        <taxon>Rhabditina</taxon>
        <taxon>Rhabditomorpha</taxon>
        <taxon>Rhabditoidea</taxon>
        <taxon>Rhabditidae</taxon>
        <taxon>Mesorhabditinae</taxon>
        <taxon>Mesorhabditis</taxon>
    </lineage>
</organism>
<dbReference type="AlphaFoldDB" id="A0AA36D3W3"/>
<protein>
    <submittedName>
        <fullName evidence="1">Uncharacterized protein</fullName>
    </submittedName>
</protein>
<evidence type="ECO:0000313" key="1">
    <source>
        <dbReference type="EMBL" id="CAJ0579293.1"/>
    </source>
</evidence>
<proteinExistence type="predicted"/>
<gene>
    <name evidence="1" type="ORF">MSPICULIGERA_LOCUS17517</name>
</gene>
<feature type="non-terminal residue" evidence="1">
    <location>
        <position position="1"/>
    </location>
</feature>
<dbReference type="EMBL" id="CATQJA010002656">
    <property type="protein sequence ID" value="CAJ0579293.1"/>
    <property type="molecule type" value="Genomic_DNA"/>
</dbReference>
<accession>A0AA36D3W3</accession>
<keyword evidence="2" id="KW-1185">Reference proteome</keyword>
<comment type="caution">
    <text evidence="1">The sequence shown here is derived from an EMBL/GenBank/DDBJ whole genome shotgun (WGS) entry which is preliminary data.</text>
</comment>